<sequence length="266" mass="29689">MSSIKKLTIIALLLLVVSIIGSIATYKQSYEKKLSVEKIELTNSNFDNIQLTSRNSSIELLQTTQPTAYLELIGIKKNQKFSYSINDATLTIEDNNKQNKFFNLGIPQKASIKIYLPGKQYNTITIKKEDGILLAENIVAKQFSIKGNDGLITFKNTEAAMYSIEALDAILHFEHIKGALNTKMMDGKVKIISSQLQYPVDIALNDGIINIETSKEPQDTTIQLQYNDGIVSLFGQNKTYAQFGNGENKINLSIKDGLIEVKKQTD</sequence>
<dbReference type="Pfam" id="PF13349">
    <property type="entry name" value="DUF4097"/>
    <property type="match status" value="2"/>
</dbReference>
<organism evidence="2 3">
    <name type="scientific">Paenibacillus yanchengensis</name>
    <dbReference type="NCBI Taxonomy" id="2035833"/>
    <lineage>
        <taxon>Bacteria</taxon>
        <taxon>Bacillati</taxon>
        <taxon>Bacillota</taxon>
        <taxon>Bacilli</taxon>
        <taxon>Bacillales</taxon>
        <taxon>Paenibacillaceae</taxon>
        <taxon>Paenibacillus</taxon>
    </lineage>
</organism>
<evidence type="ECO:0000259" key="1">
    <source>
        <dbReference type="Pfam" id="PF13349"/>
    </source>
</evidence>
<proteinExistence type="predicted"/>
<dbReference type="InterPro" id="IPR025164">
    <property type="entry name" value="Toastrack_DUF4097"/>
</dbReference>
<evidence type="ECO:0000313" key="2">
    <source>
        <dbReference type="EMBL" id="MFD2116559.1"/>
    </source>
</evidence>
<dbReference type="RefSeq" id="WP_377772829.1">
    <property type="nucleotide sequence ID" value="NZ_JBHUHO010000030.1"/>
</dbReference>
<dbReference type="EMBL" id="JBHUHO010000030">
    <property type="protein sequence ID" value="MFD2116559.1"/>
    <property type="molecule type" value="Genomic_DNA"/>
</dbReference>
<name>A0ABW4YLL2_9BACL</name>
<accession>A0ABW4YLL2</accession>
<protein>
    <submittedName>
        <fullName evidence="2">DUF4097 family beta strand repeat-containing protein</fullName>
    </submittedName>
</protein>
<feature type="domain" description="DUF4097" evidence="1">
    <location>
        <begin position="136"/>
        <end position="261"/>
    </location>
</feature>
<feature type="domain" description="DUF4097" evidence="1">
    <location>
        <begin position="47"/>
        <end position="131"/>
    </location>
</feature>
<evidence type="ECO:0000313" key="3">
    <source>
        <dbReference type="Proteomes" id="UP001597362"/>
    </source>
</evidence>
<gene>
    <name evidence="2" type="ORF">ACFSJH_12575</name>
</gene>
<dbReference type="Proteomes" id="UP001597362">
    <property type="component" value="Unassembled WGS sequence"/>
</dbReference>
<comment type="caution">
    <text evidence="2">The sequence shown here is derived from an EMBL/GenBank/DDBJ whole genome shotgun (WGS) entry which is preliminary data.</text>
</comment>
<keyword evidence="3" id="KW-1185">Reference proteome</keyword>
<reference evidence="3" key="1">
    <citation type="journal article" date="2019" name="Int. J. Syst. Evol. Microbiol.">
        <title>The Global Catalogue of Microorganisms (GCM) 10K type strain sequencing project: providing services to taxonomists for standard genome sequencing and annotation.</title>
        <authorList>
            <consortium name="The Broad Institute Genomics Platform"/>
            <consortium name="The Broad Institute Genome Sequencing Center for Infectious Disease"/>
            <person name="Wu L."/>
            <person name="Ma J."/>
        </authorList>
    </citation>
    <scope>NUCLEOTIDE SEQUENCE [LARGE SCALE GENOMIC DNA]</scope>
    <source>
        <strain evidence="3">GH52</strain>
    </source>
</reference>